<comment type="caution">
    <text evidence="1">The sequence shown here is derived from an EMBL/GenBank/DDBJ whole genome shotgun (WGS) entry which is preliminary data.</text>
</comment>
<organism evidence="1 2">
    <name type="scientific">Tenacibaculum polynesiense</name>
    <dbReference type="NCBI Taxonomy" id="3137857"/>
    <lineage>
        <taxon>Bacteria</taxon>
        <taxon>Pseudomonadati</taxon>
        <taxon>Bacteroidota</taxon>
        <taxon>Flavobacteriia</taxon>
        <taxon>Flavobacteriales</taxon>
        <taxon>Flavobacteriaceae</taxon>
        <taxon>Tenacibaculum</taxon>
    </lineage>
</organism>
<dbReference type="RefSeq" id="WP_348715157.1">
    <property type="nucleotide sequence ID" value="NZ_CAXJIO010000010.1"/>
</dbReference>
<dbReference type="Proteomes" id="UP001497527">
    <property type="component" value="Unassembled WGS sequence"/>
</dbReference>
<name>A0ABM9P7Z7_9FLAO</name>
<dbReference type="SUPFAM" id="SSF52788">
    <property type="entry name" value="Phosphotyrosine protein phosphatases I"/>
    <property type="match status" value="1"/>
</dbReference>
<proteinExistence type="predicted"/>
<keyword evidence="2" id="KW-1185">Reference proteome</keyword>
<accession>A0ABM9P7Z7</accession>
<protein>
    <submittedName>
        <fullName evidence="1">Phosphotyrosine protein phosphatase</fullName>
    </submittedName>
</protein>
<dbReference type="PIRSF" id="PIRSF029416">
    <property type="entry name" value="UCP029416_PTP"/>
    <property type="match status" value="1"/>
</dbReference>
<gene>
    <name evidence="1" type="ORF">T190423A01A_10249</name>
</gene>
<evidence type="ECO:0000313" key="2">
    <source>
        <dbReference type="Proteomes" id="UP001497527"/>
    </source>
</evidence>
<dbReference type="InterPro" id="IPR036196">
    <property type="entry name" value="Ptyr_pPase_sf"/>
</dbReference>
<sequence length="99" mass="11846">MRSSTAHEMYKNDQRFEIDSAGTDKETKKIISYKNLSWADTIIVMEKHHRNTIRKQFPDVYENKKIVCLYIPDEYDYMQPELITILKSKFENVNKRGLI</sequence>
<evidence type="ECO:0000313" key="1">
    <source>
        <dbReference type="EMBL" id="CAL2101686.1"/>
    </source>
</evidence>
<dbReference type="EMBL" id="CAXJIO010000010">
    <property type="protein sequence ID" value="CAL2101686.1"/>
    <property type="molecule type" value="Genomic_DNA"/>
</dbReference>
<reference evidence="1 2" key="1">
    <citation type="submission" date="2024-05" db="EMBL/GenBank/DDBJ databases">
        <authorList>
            <person name="Duchaud E."/>
        </authorList>
    </citation>
    <scope>NUCLEOTIDE SEQUENCE [LARGE SCALE GENOMIC DNA]</scope>
    <source>
        <strain evidence="1">Ena-SAMPLE-TAB-13-05-2024-13:56:06:370-140308</strain>
    </source>
</reference>
<dbReference type="InterPro" id="IPR016919">
    <property type="entry name" value="UCP029416_PTP"/>
</dbReference>